<evidence type="ECO:0008006" key="4">
    <source>
        <dbReference type="Google" id="ProtNLM"/>
    </source>
</evidence>
<gene>
    <name evidence="2" type="ordered locus">mru_0413</name>
</gene>
<protein>
    <recommendedName>
        <fullName evidence="4">Sporulation protein YtfJ</fullName>
    </recommendedName>
</protein>
<proteinExistence type="predicted"/>
<dbReference type="OrthoDB" id="76585at2157"/>
<dbReference type="Proteomes" id="UP000008680">
    <property type="component" value="Chromosome"/>
</dbReference>
<dbReference type="EMBL" id="CP001719">
    <property type="protein sequence ID" value="ADC46264.1"/>
    <property type="molecule type" value="Genomic_DNA"/>
</dbReference>
<dbReference type="GeneID" id="8770053"/>
<dbReference type="Pfam" id="PF09579">
    <property type="entry name" value="Spore_YtfJ"/>
    <property type="match status" value="1"/>
</dbReference>
<dbReference type="STRING" id="634498.mru_0413"/>
<reference evidence="2 3" key="1">
    <citation type="journal article" date="2010" name="PLoS ONE">
        <title>The genome sequence of the rumen methanogen Methanobrevibacter ruminantium reveals new possibilities for controlling ruminant methane emissions.</title>
        <authorList>
            <person name="Leahy S.C."/>
            <person name="Kelly W.J."/>
            <person name="Altermann E."/>
            <person name="Ronimus R.S."/>
            <person name="Yeoman C.J."/>
            <person name="Pacheco D.M."/>
            <person name="Li D."/>
            <person name="Kong Z."/>
            <person name="McTavish S."/>
            <person name="Sang C."/>
            <person name="Lambie S.C."/>
            <person name="Janssen P.H."/>
            <person name="Dey D."/>
            <person name="Attwood G.T."/>
        </authorList>
    </citation>
    <scope>NUCLEOTIDE SEQUENCE [LARGE SCALE GENOMIC DNA]</scope>
    <source>
        <strain evidence="3">ATCC 35063 / DSM 1093 / JCM 13430 / OCM 146 / M1</strain>
    </source>
</reference>
<evidence type="ECO:0000313" key="3">
    <source>
        <dbReference type="Proteomes" id="UP000008680"/>
    </source>
</evidence>
<organism evidence="2 3">
    <name type="scientific">Methanobrevibacter ruminantium (strain ATCC 35063 / DSM 1093 / JCM 13430 / OCM 146 / M1)</name>
    <name type="common">Methanobacterium ruminantium</name>
    <dbReference type="NCBI Taxonomy" id="634498"/>
    <lineage>
        <taxon>Archaea</taxon>
        <taxon>Methanobacteriati</taxon>
        <taxon>Methanobacteriota</taxon>
        <taxon>Methanomada group</taxon>
        <taxon>Methanobacteria</taxon>
        <taxon>Methanobacteriales</taxon>
        <taxon>Methanobacteriaceae</taxon>
        <taxon>Methanobrevibacter</taxon>
    </lineage>
</organism>
<evidence type="ECO:0000256" key="1">
    <source>
        <dbReference type="SAM" id="MobiDB-lite"/>
    </source>
</evidence>
<dbReference type="HOGENOM" id="CLU_115880_2_1_2"/>
<dbReference type="RefSeq" id="WP_012955215.1">
    <property type="nucleotide sequence ID" value="NC_013790.1"/>
</dbReference>
<dbReference type="KEGG" id="mru:mru_0413"/>
<dbReference type="eggNOG" id="arCOG04972">
    <property type="taxonomic scope" value="Archaea"/>
</dbReference>
<feature type="region of interest" description="Disordered" evidence="1">
    <location>
        <begin position="142"/>
        <end position="171"/>
    </location>
</feature>
<evidence type="ECO:0000313" key="2">
    <source>
        <dbReference type="EMBL" id="ADC46264.1"/>
    </source>
</evidence>
<feature type="compositionally biased region" description="Basic and acidic residues" evidence="1">
    <location>
        <begin position="142"/>
        <end position="154"/>
    </location>
</feature>
<dbReference type="PATRIC" id="fig|634498.28.peg.415"/>
<dbReference type="AlphaFoldDB" id="D3E0L8"/>
<name>D3E0L8_METRM</name>
<keyword evidence="3" id="KW-1185">Reference proteome</keyword>
<feature type="compositionally biased region" description="Acidic residues" evidence="1">
    <location>
        <begin position="155"/>
        <end position="171"/>
    </location>
</feature>
<sequence>MIDEEPIKTTVEELRKLIHISNYIGDAIETEDKLLIPVSKAAVGFGIGEQKADNSLAGTGAGVSVEPITMVVVSKGNSGVDEIRTINLSKGNQTNKTLNEIGLILTDVLKEFLPSKGNDDYIDVDDVSEVDIQDADIKEKVEDAVEESDLKEKVEEEVEEAEESLGIEIDD</sequence>
<dbReference type="InterPro" id="IPR014229">
    <property type="entry name" value="Spore_YtfJ"/>
</dbReference>
<accession>D3E0L8</accession>